<evidence type="ECO:0000256" key="1">
    <source>
        <dbReference type="ARBA" id="ARBA00004651"/>
    </source>
</evidence>
<dbReference type="PANTHER" id="PTHR39087:SF2">
    <property type="entry name" value="UPF0104 MEMBRANE PROTEIN MJ1595"/>
    <property type="match status" value="1"/>
</dbReference>
<dbReference type="InterPro" id="IPR022791">
    <property type="entry name" value="L-PG_synthase/AglD"/>
</dbReference>
<comment type="caution">
    <text evidence="7">The sequence shown here is derived from an EMBL/GenBank/DDBJ whole genome shotgun (WGS) entry which is preliminary data.</text>
</comment>
<dbReference type="Pfam" id="PF03706">
    <property type="entry name" value="LPG_synthase_TM"/>
    <property type="match status" value="1"/>
</dbReference>
<evidence type="ECO:0000256" key="2">
    <source>
        <dbReference type="ARBA" id="ARBA00022475"/>
    </source>
</evidence>
<evidence type="ECO:0000313" key="8">
    <source>
        <dbReference type="Proteomes" id="UP001205890"/>
    </source>
</evidence>
<keyword evidence="8" id="KW-1185">Reference proteome</keyword>
<comment type="subcellular location">
    <subcellularLocation>
        <location evidence="1">Cell membrane</location>
        <topology evidence="1">Multi-pass membrane protein</topology>
    </subcellularLocation>
</comment>
<dbReference type="Proteomes" id="UP001205890">
    <property type="component" value="Unassembled WGS sequence"/>
</dbReference>
<evidence type="ECO:0000313" key="7">
    <source>
        <dbReference type="EMBL" id="MCP8940031.1"/>
    </source>
</evidence>
<dbReference type="EMBL" id="JANCLU010000016">
    <property type="protein sequence ID" value="MCP8940031.1"/>
    <property type="molecule type" value="Genomic_DNA"/>
</dbReference>
<feature type="transmembrane region" description="Helical" evidence="6">
    <location>
        <begin position="108"/>
        <end position="133"/>
    </location>
</feature>
<keyword evidence="4 6" id="KW-1133">Transmembrane helix</keyword>
<feature type="transmembrane region" description="Helical" evidence="6">
    <location>
        <begin position="223"/>
        <end position="250"/>
    </location>
</feature>
<proteinExistence type="predicted"/>
<accession>A0ABT1LG35</accession>
<evidence type="ECO:0000256" key="3">
    <source>
        <dbReference type="ARBA" id="ARBA00022692"/>
    </source>
</evidence>
<feature type="transmembrane region" description="Helical" evidence="6">
    <location>
        <begin position="148"/>
        <end position="169"/>
    </location>
</feature>
<name>A0ABT1LG35_9HYPH</name>
<evidence type="ECO:0000256" key="4">
    <source>
        <dbReference type="ARBA" id="ARBA00022989"/>
    </source>
</evidence>
<feature type="transmembrane region" description="Helical" evidence="6">
    <location>
        <begin position="36"/>
        <end position="56"/>
    </location>
</feature>
<sequence length="310" mass="33170">MLLFAASLAVLYIILSQVDPAEIRAAFRSATGAQLAMAGMLTAASYALLSGYDLLALRQLRARMRYRIVALGSFTSYAISFTLGFPPLTAGTVRYWIYAPRGLSAGKVASLTLIAGVTFILGMATVLSAALLFRADAMAELNHLAPKLNMLIGGAGLAALAGYLTWVGVERRAIRMQRWRLELPTLPVSLAQLALGIGDMLAASGVLYVLLPPGHGIAFETFAAVYAFAAMLGMASHAPGGVGVFEATFLLAFSRLPYEGLLGSLLLFRVVYYLIPFVLALLLLGAMEIASRLRAYRARIERDATDEQEG</sequence>
<reference evidence="7 8" key="1">
    <citation type="submission" date="2022-07" db="EMBL/GenBank/DDBJ databases">
        <authorList>
            <person name="Li W.-J."/>
            <person name="Deng Q.-Q."/>
        </authorList>
    </citation>
    <scope>NUCLEOTIDE SEQUENCE [LARGE SCALE GENOMIC DNA]</scope>
    <source>
        <strain evidence="7 8">SYSU M60028</strain>
    </source>
</reference>
<feature type="transmembrane region" description="Helical" evidence="6">
    <location>
        <begin position="189"/>
        <end position="211"/>
    </location>
</feature>
<keyword evidence="2" id="KW-1003">Cell membrane</keyword>
<dbReference type="PANTHER" id="PTHR39087">
    <property type="entry name" value="UPF0104 MEMBRANE PROTEIN MJ1595"/>
    <property type="match status" value="1"/>
</dbReference>
<evidence type="ECO:0000256" key="5">
    <source>
        <dbReference type="ARBA" id="ARBA00023136"/>
    </source>
</evidence>
<dbReference type="RefSeq" id="WP_254744300.1">
    <property type="nucleotide sequence ID" value="NZ_JANCLU010000016.1"/>
</dbReference>
<feature type="transmembrane region" description="Helical" evidence="6">
    <location>
        <begin position="68"/>
        <end position="88"/>
    </location>
</feature>
<keyword evidence="5 6" id="KW-0472">Membrane</keyword>
<gene>
    <name evidence="7" type="ORF">NK718_16005</name>
</gene>
<keyword evidence="3 6" id="KW-0812">Transmembrane</keyword>
<evidence type="ECO:0000256" key="6">
    <source>
        <dbReference type="SAM" id="Phobius"/>
    </source>
</evidence>
<feature type="transmembrane region" description="Helical" evidence="6">
    <location>
        <begin position="270"/>
        <end position="290"/>
    </location>
</feature>
<organism evidence="7 8">
    <name type="scientific">Alsobacter ponti</name>
    <dbReference type="NCBI Taxonomy" id="2962936"/>
    <lineage>
        <taxon>Bacteria</taxon>
        <taxon>Pseudomonadati</taxon>
        <taxon>Pseudomonadota</taxon>
        <taxon>Alphaproteobacteria</taxon>
        <taxon>Hyphomicrobiales</taxon>
        <taxon>Alsobacteraceae</taxon>
        <taxon>Alsobacter</taxon>
    </lineage>
</organism>
<protein>
    <submittedName>
        <fullName evidence="7">Lysylphosphatidylglycerol synthase domain-containing protein</fullName>
    </submittedName>
</protein>